<dbReference type="InterPro" id="IPR003425">
    <property type="entry name" value="CCB3/YggT"/>
</dbReference>
<evidence type="ECO:0000313" key="4">
    <source>
        <dbReference type="Proteomes" id="UP000033558"/>
    </source>
</evidence>
<evidence type="ECO:0000313" key="3">
    <source>
        <dbReference type="EMBL" id="KJY61907.1"/>
    </source>
</evidence>
<dbReference type="STRING" id="1218492.JG30_09610"/>
<dbReference type="Proteomes" id="UP000033558">
    <property type="component" value="Unassembled WGS sequence"/>
</dbReference>
<reference evidence="3 4" key="1">
    <citation type="submission" date="2015-01" db="EMBL/GenBank/DDBJ databases">
        <title>Comparative genomics of the lactic acid bacteria isolated from the honey bee gut.</title>
        <authorList>
            <person name="Ellegaard K.M."/>
            <person name="Tamarit D."/>
            <person name="Javelind E."/>
            <person name="Olofsson T."/>
            <person name="Andersson S.G."/>
            <person name="Vasquez A."/>
        </authorList>
    </citation>
    <scope>NUCLEOTIDE SEQUENCE [LARGE SCALE GENOMIC DNA]</scope>
    <source>
        <strain evidence="3 4">Bin4</strain>
    </source>
</reference>
<evidence type="ECO:0000256" key="2">
    <source>
        <dbReference type="SAM" id="Phobius"/>
    </source>
</evidence>
<sequence>MTNLVTGLPIVLIDIMEIYKWVIIIAALLTWLPGAYQSKIGQFFARLTEPVLGFFDRIIPPIFGISLSPIWAFLVIDIIEHLITKLI</sequence>
<gene>
    <name evidence="3" type="ORF">JG30_09610</name>
</gene>
<keyword evidence="2" id="KW-0472">Membrane</keyword>
<organism evidence="3 4">
    <name type="scientific">Bombilactobacillus mellifer</name>
    <dbReference type="NCBI Taxonomy" id="1218492"/>
    <lineage>
        <taxon>Bacteria</taxon>
        <taxon>Bacillati</taxon>
        <taxon>Bacillota</taxon>
        <taxon>Bacilli</taxon>
        <taxon>Lactobacillales</taxon>
        <taxon>Lactobacillaceae</taxon>
        <taxon>Bombilactobacillus</taxon>
    </lineage>
</organism>
<dbReference type="HOGENOM" id="CLU_136788_4_3_9"/>
<dbReference type="Pfam" id="PF02325">
    <property type="entry name" value="CCB3_YggT"/>
    <property type="match status" value="1"/>
</dbReference>
<dbReference type="PANTHER" id="PTHR33219">
    <property type="entry name" value="YLMG HOMOLOG PROTEIN 2, CHLOROPLASTIC"/>
    <property type="match status" value="1"/>
</dbReference>
<dbReference type="AlphaFoldDB" id="A0A0F4LSW1"/>
<dbReference type="PATRIC" id="fig|1218492.5.peg.1102"/>
<dbReference type="EMBL" id="JXJQ01000008">
    <property type="protein sequence ID" value="KJY61907.1"/>
    <property type="molecule type" value="Genomic_DNA"/>
</dbReference>
<feature type="transmembrane region" description="Helical" evidence="2">
    <location>
        <begin position="21"/>
        <end position="38"/>
    </location>
</feature>
<dbReference type="PANTHER" id="PTHR33219:SF14">
    <property type="entry name" value="PROTEIN COFACTOR ASSEMBLY OF COMPLEX C SUBUNIT B CCB3, CHLOROPLASTIC-RELATED"/>
    <property type="match status" value="1"/>
</dbReference>
<dbReference type="RefSeq" id="WP_232354602.1">
    <property type="nucleotide sequence ID" value="NZ_JAMBJK010000001.1"/>
</dbReference>
<keyword evidence="4" id="KW-1185">Reference proteome</keyword>
<proteinExistence type="inferred from homology"/>
<evidence type="ECO:0000256" key="1">
    <source>
        <dbReference type="ARBA" id="ARBA00010894"/>
    </source>
</evidence>
<name>A0A0F4LSW1_9LACO</name>
<protein>
    <submittedName>
        <fullName evidence="3">YGGT family protein</fullName>
    </submittedName>
</protein>
<accession>A0A0F4LSW1</accession>
<feature type="transmembrane region" description="Helical" evidence="2">
    <location>
        <begin position="58"/>
        <end position="79"/>
    </location>
</feature>
<comment type="similarity">
    <text evidence="1">Belongs to the YggT family.</text>
</comment>
<keyword evidence="2" id="KW-1133">Transmembrane helix</keyword>
<keyword evidence="2" id="KW-0812">Transmembrane</keyword>
<comment type="caution">
    <text evidence="3">The sequence shown here is derived from an EMBL/GenBank/DDBJ whole genome shotgun (WGS) entry which is preliminary data.</text>
</comment>
<dbReference type="GO" id="GO:0016020">
    <property type="term" value="C:membrane"/>
    <property type="evidence" value="ECO:0007669"/>
    <property type="project" value="InterPro"/>
</dbReference>